<organism evidence="2 3">
    <name type="scientific">Bradyrhizobium algeriense</name>
    <dbReference type="NCBI Taxonomy" id="634784"/>
    <lineage>
        <taxon>Bacteria</taxon>
        <taxon>Pseudomonadati</taxon>
        <taxon>Pseudomonadota</taxon>
        <taxon>Alphaproteobacteria</taxon>
        <taxon>Hyphomicrobiales</taxon>
        <taxon>Nitrobacteraceae</taxon>
        <taxon>Bradyrhizobium</taxon>
    </lineage>
</organism>
<evidence type="ECO:0000313" key="3">
    <source>
        <dbReference type="Proteomes" id="UP001364224"/>
    </source>
</evidence>
<sequence length="286" mass="31549">MPSPCTLMRFWIMIEDTVTENPVKAIDHLLTFVRDLDEAARFYDRLGFTLTPESRIDAMGIVNRLILFPDASEGSANFIELMSVFDTDRLPPAMAALLSGDEGIKSMVLSLGDVEGARAHFVELGCPFGPPMHVRREWKLSATESVWPEFDVLLPVDDVVTFNGCRYYNVELYRLPAWTTHRNGARAFDRVDCAAADPQTAASRLANVLGTTATGGTVAHRDMTIDIRRDGAAATWPIRIAGYRVTGLNENYLAQALSTHRDIGQVNQVTAFGQTIELSSQAPRAS</sequence>
<name>A0ABU8B3W1_9BRAD</name>
<dbReference type="Pfam" id="PF13468">
    <property type="entry name" value="Glyoxalase_3"/>
    <property type="match status" value="1"/>
</dbReference>
<evidence type="ECO:0000313" key="2">
    <source>
        <dbReference type="EMBL" id="MEH2553218.1"/>
    </source>
</evidence>
<feature type="domain" description="Glyoxalase-like" evidence="1">
    <location>
        <begin position="26"/>
        <end position="208"/>
    </location>
</feature>
<comment type="caution">
    <text evidence="2">The sequence shown here is derived from an EMBL/GenBank/DDBJ whole genome shotgun (WGS) entry which is preliminary data.</text>
</comment>
<evidence type="ECO:0000259" key="1">
    <source>
        <dbReference type="Pfam" id="PF13468"/>
    </source>
</evidence>
<dbReference type="EMBL" id="JAZHRV010000001">
    <property type="protein sequence ID" value="MEH2553218.1"/>
    <property type="molecule type" value="Genomic_DNA"/>
</dbReference>
<reference evidence="2 3" key="1">
    <citation type="submission" date="2024-02" db="EMBL/GenBank/DDBJ databases">
        <title>Adaptive strategies in a cosmopolitan and abundant soil bacterium.</title>
        <authorList>
            <person name="Carini P."/>
        </authorList>
    </citation>
    <scope>NUCLEOTIDE SEQUENCE [LARGE SCALE GENOMIC DNA]</scope>
    <source>
        <strain evidence="2 3">AZCC 1608</strain>
    </source>
</reference>
<keyword evidence="3" id="KW-1185">Reference proteome</keyword>
<dbReference type="Proteomes" id="UP001364224">
    <property type="component" value="Unassembled WGS sequence"/>
</dbReference>
<dbReference type="SUPFAM" id="SSF54593">
    <property type="entry name" value="Glyoxalase/Bleomycin resistance protein/Dihydroxybiphenyl dioxygenase"/>
    <property type="match status" value="1"/>
</dbReference>
<gene>
    <name evidence="2" type="ORF">V1286_000747</name>
</gene>
<proteinExistence type="predicted"/>
<dbReference type="InterPro" id="IPR029068">
    <property type="entry name" value="Glyas_Bleomycin-R_OHBP_Dase"/>
</dbReference>
<accession>A0ABU8B3W1</accession>
<dbReference type="InterPro" id="IPR025870">
    <property type="entry name" value="Glyoxalase-like_dom"/>
</dbReference>
<dbReference type="Gene3D" id="3.10.180.10">
    <property type="entry name" value="2,3-Dihydroxybiphenyl 1,2-Dioxygenase, domain 1"/>
    <property type="match status" value="1"/>
</dbReference>
<protein>
    <submittedName>
        <fullName evidence="2">Catechol 2,3-dioxygenase-like lactoylglutathione lyase family enzyme</fullName>
    </submittedName>
</protein>